<dbReference type="SMART" id="SM01267">
    <property type="entry name" value="LAG1_DNAbind"/>
    <property type="match status" value="1"/>
</dbReference>
<comment type="similarity">
    <text evidence="2">Belongs to the Su(H) family.</text>
</comment>
<dbReference type="InterPro" id="IPR036358">
    <property type="entry name" value="BTD_sf"/>
</dbReference>
<feature type="compositionally biased region" description="Polar residues" evidence="7">
    <location>
        <begin position="93"/>
        <end position="109"/>
    </location>
</feature>
<dbReference type="SMART" id="SM01268">
    <property type="entry name" value="BTD"/>
    <property type="match status" value="1"/>
</dbReference>
<evidence type="ECO:0000259" key="8">
    <source>
        <dbReference type="SMART" id="SM01267"/>
    </source>
</evidence>
<feature type="region of interest" description="Disordered" evidence="7">
    <location>
        <begin position="363"/>
        <end position="400"/>
    </location>
</feature>
<feature type="compositionally biased region" description="Polar residues" evidence="7">
    <location>
        <begin position="56"/>
        <end position="75"/>
    </location>
</feature>
<feature type="region of interest" description="Disordered" evidence="7">
    <location>
        <begin position="1"/>
        <end position="109"/>
    </location>
</feature>
<keyword evidence="11" id="KW-1185">Reference proteome</keyword>
<reference evidence="10 11" key="1">
    <citation type="journal article" date="2018" name="MBio">
        <title>Comparative Genomics Reveals the Core Gene Toolbox for the Fungus-Insect Symbiosis.</title>
        <authorList>
            <person name="Wang Y."/>
            <person name="Stata M."/>
            <person name="Wang W."/>
            <person name="Stajich J.E."/>
            <person name="White M.M."/>
            <person name="Moncalvo J.M."/>
        </authorList>
    </citation>
    <scope>NUCLEOTIDE SEQUENCE [LARGE SCALE GENOMIC DNA]</scope>
    <source>
        <strain evidence="10 11">AUS-126-30</strain>
    </source>
</reference>
<dbReference type="EMBL" id="MBFU01000067">
    <property type="protein sequence ID" value="PWA02648.1"/>
    <property type="molecule type" value="Genomic_DNA"/>
</dbReference>
<dbReference type="GO" id="GO:0000978">
    <property type="term" value="F:RNA polymerase II cis-regulatory region sequence-specific DNA binding"/>
    <property type="evidence" value="ECO:0007669"/>
    <property type="project" value="InterPro"/>
</dbReference>
<feature type="compositionally biased region" description="Polar residues" evidence="7">
    <location>
        <begin position="39"/>
        <end position="49"/>
    </location>
</feature>
<evidence type="ECO:0000256" key="6">
    <source>
        <dbReference type="ARBA" id="ARBA00023242"/>
    </source>
</evidence>
<accession>A0A2U1JCF0</accession>
<feature type="compositionally biased region" description="Polar residues" evidence="7">
    <location>
        <begin position="1159"/>
        <end position="1177"/>
    </location>
</feature>
<dbReference type="SUPFAM" id="SSF110217">
    <property type="entry name" value="DNA-binding protein LAG-1 (CSL)"/>
    <property type="match status" value="1"/>
</dbReference>
<keyword evidence="5" id="KW-0804">Transcription</keyword>
<dbReference type="PANTHER" id="PTHR10665">
    <property type="entry name" value="RECOMBINING BINDING PROTEIN SUPPRESSOR OF HAIRLESS"/>
    <property type="match status" value="1"/>
</dbReference>
<feature type="compositionally biased region" description="Polar residues" evidence="7">
    <location>
        <begin position="1120"/>
        <end position="1146"/>
    </location>
</feature>
<evidence type="ECO:0000259" key="9">
    <source>
        <dbReference type="SMART" id="SM01268"/>
    </source>
</evidence>
<evidence type="ECO:0000313" key="10">
    <source>
        <dbReference type="EMBL" id="PWA02648.1"/>
    </source>
</evidence>
<dbReference type="InterPro" id="IPR008967">
    <property type="entry name" value="p53-like_TF_DNA-bd_sf"/>
</dbReference>
<feature type="region of interest" description="Disordered" evidence="7">
    <location>
        <begin position="1116"/>
        <end position="1182"/>
    </location>
</feature>
<feature type="compositionally biased region" description="Basic and acidic residues" evidence="7">
    <location>
        <begin position="1"/>
        <end position="11"/>
    </location>
</feature>
<evidence type="ECO:0000256" key="1">
    <source>
        <dbReference type="ARBA" id="ARBA00004123"/>
    </source>
</evidence>
<dbReference type="SUPFAM" id="SSF49417">
    <property type="entry name" value="p53-like transcription factors"/>
    <property type="match status" value="2"/>
</dbReference>
<comment type="caution">
    <text evidence="10">The sequence shown here is derived from an EMBL/GenBank/DDBJ whole genome shotgun (WGS) entry which is preliminary data.</text>
</comment>
<comment type="subcellular location">
    <subcellularLocation>
        <location evidence="1">Nucleus</location>
    </subcellularLocation>
</comment>
<sequence>MTGEVKTKSDLPRFYNRHHHPFMLPSIAETPKPPDKRPNSPTLDFNSRTPKLPRNHYTNQTSPNFPHTQYSPTNRYSHDPSHQIPPISHKNHSQPQFSPLSSPKDTDNYSNQTQIKIAKSNSTEPYYENHSKTNNKLHLSFLTNHSDQPSFTKYTEKPPKIPFYSTPESPEIVPLHSPPEKTPNGRMAIMSLISSTDSLPFTKNNSNFSTSSPYTILSPASCSPIHTHNNISDTYNSKLIADLVTSDSKSKNSFTTSTAVWNDWVGTSIDNIVTVRLYYATVAQKSYGNEKRFLCPPPAALVWGLGETSSIMSQSMVEMHIVPEKSLLIRPQKKDPVNSGFVTNASTTSKYSQLPKNKTSIFGNKSSKKLINGTSERQTTIKSIVNPNSSPNLSDSNQTPTNISNLEDALCVIKNNKTSNKFDIIKQRASETKLVSLSSVDVPQHLNKHYVDSYNYALFKSLFVGDSGRSKEFKLRLDFHFSSDITNSPPGSERSFVELLSNPIQIISKPSKKMNSVRSKGLCITQGATVCLYNRINSQTYRTKFMHVDRETKEWSVNSENWLAFRIVAVDNNGSEIPNHPSPLGYGSLLVLESHLFAFRSPIMIVRKVDCGKLAYNSYSPVCQMQKIALELFDKNTSEGTGRFLCTLADFNNLSNTHDSKSTNPGSKPNHFKSKAAPLSISQKLEYKPLRNPLQKQDDTEQLVDIDDHFCWTIVSIDCVTLTFAYPRIKPPSANKTFGSISSCSEQTTSSPDSYGRMISCDTSPKFSSAGSSSPQSAYKLVTPSELSFSKELYYRNNVKGNDNFSNTYQGYKHETHKCHNSLSFPRISLAPNIPGPNLGFTPRYVKKLHKLLCLVSNFDPSTMKFYLSGTPLTHLEFEMAPEFNTCQCQLNAGNTLFSNNSVPNDKAQQNAKNNQILCSMYNPLIVNKNDDLTQSENDTKNSNYTSGYTDIFKNNGSAGRVSANAMNTGMKFYTSVFTNGYSNYNDWNGHKHHHRHSRSGCNGCHNNNNINGGHKMDNNNNEESFMYSHSNTGSCPRCACGCASISPCSSCSTVPTSLACSAGKQAYLGMYITLPGVFADGFDPPHVPLSGLDEISSSPDNSGSSKHLRVIDNEHNLHSKTNFRPKQVSTLSSSPNAYSQSFHNSGNGGESCYDLVQSPHNSQDTSPRQGGNNGNMSGERDQVYGKVKGNCLDTGFSDKKYISASRIPINDAKTSPRNSSTTGYPLLIGRSDGIVHFIGWAVILKGPNDVDIVSVPSPI</sequence>
<gene>
    <name evidence="10" type="ORF">BB558_001194</name>
</gene>
<evidence type="ECO:0008006" key="12">
    <source>
        <dbReference type="Google" id="ProtNLM"/>
    </source>
</evidence>
<evidence type="ECO:0000256" key="5">
    <source>
        <dbReference type="ARBA" id="ARBA00023163"/>
    </source>
</evidence>
<dbReference type="Pfam" id="PF09270">
    <property type="entry name" value="BTD"/>
    <property type="match status" value="1"/>
</dbReference>
<feature type="domain" description="Beta-trefoil DNA-binding" evidence="9">
    <location>
        <begin position="522"/>
        <end position="712"/>
    </location>
</feature>
<name>A0A2U1JCF0_SMIAN</name>
<feature type="compositionally biased region" description="Low complexity" evidence="7">
    <location>
        <begin position="386"/>
        <end position="397"/>
    </location>
</feature>
<evidence type="ECO:0000256" key="4">
    <source>
        <dbReference type="ARBA" id="ARBA00023125"/>
    </source>
</evidence>
<keyword evidence="6" id="KW-0539">Nucleus</keyword>
<keyword evidence="4" id="KW-0238">DNA-binding</keyword>
<dbReference type="GO" id="GO:0001228">
    <property type="term" value="F:DNA-binding transcription activator activity, RNA polymerase II-specific"/>
    <property type="evidence" value="ECO:0007669"/>
    <property type="project" value="InterPro"/>
</dbReference>
<evidence type="ECO:0000256" key="3">
    <source>
        <dbReference type="ARBA" id="ARBA00023015"/>
    </source>
</evidence>
<evidence type="ECO:0000256" key="7">
    <source>
        <dbReference type="SAM" id="MobiDB-lite"/>
    </source>
</evidence>
<dbReference type="Gene3D" id="2.80.10.50">
    <property type="match status" value="1"/>
</dbReference>
<organism evidence="10 11">
    <name type="scientific">Smittium angustum</name>
    <dbReference type="NCBI Taxonomy" id="133377"/>
    <lineage>
        <taxon>Eukaryota</taxon>
        <taxon>Fungi</taxon>
        <taxon>Fungi incertae sedis</taxon>
        <taxon>Zoopagomycota</taxon>
        <taxon>Kickxellomycotina</taxon>
        <taxon>Harpellomycetes</taxon>
        <taxon>Harpellales</taxon>
        <taxon>Legeriomycetaceae</taxon>
        <taxon>Smittium</taxon>
    </lineage>
</organism>
<dbReference type="Pfam" id="PF09271">
    <property type="entry name" value="LAG1-DNAbind"/>
    <property type="match status" value="2"/>
</dbReference>
<dbReference type="AlphaFoldDB" id="A0A2U1JCF0"/>
<proteinExistence type="inferred from homology"/>
<dbReference type="InterPro" id="IPR015351">
    <property type="entry name" value="RBP-J/Cbf11/Cbf12_DNA-bd"/>
</dbReference>
<keyword evidence="3" id="KW-0805">Transcription regulation</keyword>
<dbReference type="InterPro" id="IPR015350">
    <property type="entry name" value="Beta-trefoil_DNA-bd_dom"/>
</dbReference>
<feature type="domain" description="RBP-J/Cbf11/Cbf12 DNA binding" evidence="8">
    <location>
        <begin position="274"/>
        <end position="521"/>
    </location>
</feature>
<dbReference type="InterPro" id="IPR040159">
    <property type="entry name" value="CLS_fam"/>
</dbReference>
<feature type="compositionally biased region" description="Polar residues" evidence="7">
    <location>
        <begin position="372"/>
        <end position="385"/>
    </location>
</feature>
<evidence type="ECO:0000256" key="2">
    <source>
        <dbReference type="ARBA" id="ARBA00009704"/>
    </source>
</evidence>
<evidence type="ECO:0000313" key="11">
    <source>
        <dbReference type="Proteomes" id="UP000245591"/>
    </source>
</evidence>
<dbReference type="GO" id="GO:0005634">
    <property type="term" value="C:nucleus"/>
    <property type="evidence" value="ECO:0007669"/>
    <property type="project" value="UniProtKB-SubCell"/>
</dbReference>
<dbReference type="Proteomes" id="UP000245591">
    <property type="component" value="Unassembled WGS sequence"/>
</dbReference>
<protein>
    <recommendedName>
        <fullName evidence="12">Recombining binding protein suppressor of hairless</fullName>
    </recommendedName>
</protein>